<feature type="domain" description="Transglutaminase-like" evidence="3">
    <location>
        <begin position="424"/>
        <end position="493"/>
    </location>
</feature>
<dbReference type="InterPro" id="IPR002931">
    <property type="entry name" value="Transglutaminase-like"/>
</dbReference>
<dbReference type="SUPFAM" id="SSF54001">
    <property type="entry name" value="Cysteine proteinases"/>
    <property type="match status" value="1"/>
</dbReference>
<dbReference type="PANTHER" id="PTHR42736">
    <property type="entry name" value="PROTEIN-GLUTAMINE GAMMA-GLUTAMYLTRANSFERASE"/>
    <property type="match status" value="1"/>
</dbReference>
<accession>A0A250J3T4</accession>
<evidence type="ECO:0000313" key="5">
    <source>
        <dbReference type="Proteomes" id="UP000217257"/>
    </source>
</evidence>
<dbReference type="Pfam" id="PF01841">
    <property type="entry name" value="Transglut_core"/>
    <property type="match status" value="1"/>
</dbReference>
<dbReference type="PANTHER" id="PTHR42736:SF1">
    <property type="entry name" value="PROTEIN-GLUTAMINE GAMMA-GLUTAMYLTRANSFERASE"/>
    <property type="match status" value="1"/>
</dbReference>
<gene>
    <name evidence="4" type="ORF">CYFUS_004059</name>
</gene>
<dbReference type="EMBL" id="CP022098">
    <property type="protein sequence ID" value="ATB38624.1"/>
    <property type="molecule type" value="Genomic_DNA"/>
</dbReference>
<dbReference type="InterPro" id="IPR052901">
    <property type="entry name" value="Bact_TGase-like"/>
</dbReference>
<evidence type="ECO:0000313" key="4">
    <source>
        <dbReference type="EMBL" id="ATB38624.1"/>
    </source>
</evidence>
<dbReference type="InterPro" id="IPR025403">
    <property type="entry name" value="TgpA-like_C"/>
</dbReference>
<feature type="transmembrane region" description="Helical" evidence="2">
    <location>
        <begin position="57"/>
        <end position="74"/>
    </location>
</feature>
<feature type="transmembrane region" description="Helical" evidence="2">
    <location>
        <begin position="172"/>
        <end position="190"/>
    </location>
</feature>
<evidence type="ECO:0000256" key="1">
    <source>
        <dbReference type="SAM" id="MobiDB-lite"/>
    </source>
</evidence>
<evidence type="ECO:0000259" key="3">
    <source>
        <dbReference type="SMART" id="SM00460"/>
    </source>
</evidence>
<sequence length="676" mass="73704">MRQPLRLRLVLRDLSTAAAFASMAISSQVPVWALVLFALALIVALTGRRPLARAPRLTALLLLPVAGLLYLAVASGQMDLVVAACSFAGIVAAQRLLSESTAATDGQVLLVGLLMIAGGAALSGELVFALCLLAFAVLASLSLGLAVVEAAVPPGEPVPVRAVMRPLARGTFVAVVGAALFFILIPRLSWNMGVRRASPGLGTATSGFSDTVRLGGSGTLKSNPRVVLRARLTPDPVDTEHLSAYWVGRTYDTFDGQEWSTIGAAKQRHRTRVTLRPGADKQVYQRIELLPAYGSRTLIALETPAKLGNALTHTPTGDRRTRLQELGGDELRFVDDGLGYSYEVYSLPPGTDTDPGRMNQTEADQLLALPENLDPRVEQLARRVVGDEKDPLAAAQKLSAWLQREYQYTLELSGDLADPLEDFLFVRKAGHCEHFATALTLMLRTLGFESRLATGFFGGERVGEEYIVRAGDAHAWTHVLVPGRGFITVDATPPAFRTNQSIQILESLVSLYEAIEGVWRTSVVDYSFRDQLDFMRGLSRPPRDPSSDEQRPSGPPARAWWTAGLVALGVYGLVRYLSRRPRRSPLGEATRLVDAVERQLTRAGLPPREGETLEDVSARFTRDAHPLGPTLAPLTRRYLEARFGQRPLESGERARMLEDLRRALDTWRQGSRSNAP</sequence>
<dbReference type="SMART" id="SM00460">
    <property type="entry name" value="TGc"/>
    <property type="match status" value="1"/>
</dbReference>
<keyword evidence="2" id="KW-0812">Transmembrane</keyword>
<feature type="transmembrane region" description="Helical" evidence="2">
    <location>
        <begin position="20"/>
        <end position="45"/>
    </location>
</feature>
<dbReference type="InterPro" id="IPR038765">
    <property type="entry name" value="Papain-like_cys_pep_sf"/>
</dbReference>
<dbReference type="RefSeq" id="WP_095986774.1">
    <property type="nucleotide sequence ID" value="NZ_CP022098.1"/>
</dbReference>
<reference evidence="4 5" key="1">
    <citation type="submission" date="2017-06" db="EMBL/GenBank/DDBJ databases">
        <title>Sequencing and comparative analysis of myxobacterial genomes.</title>
        <authorList>
            <person name="Rupp O."/>
            <person name="Goesmann A."/>
            <person name="Sogaard-Andersen L."/>
        </authorList>
    </citation>
    <scope>NUCLEOTIDE SEQUENCE [LARGE SCALE GENOMIC DNA]</scope>
    <source>
        <strain evidence="4 5">DSM 52655</strain>
    </source>
</reference>
<name>A0A250J3T4_9BACT</name>
<dbReference type="KEGG" id="cfus:CYFUS_004059"/>
<dbReference type="Pfam" id="PF13559">
    <property type="entry name" value="DUF4129"/>
    <property type="match status" value="1"/>
</dbReference>
<protein>
    <recommendedName>
        <fullName evidence="3">Transglutaminase-like domain-containing protein</fullName>
    </recommendedName>
</protein>
<dbReference type="Proteomes" id="UP000217257">
    <property type="component" value="Chromosome"/>
</dbReference>
<dbReference type="InterPro" id="IPR021878">
    <property type="entry name" value="TgpA_N"/>
</dbReference>
<organism evidence="4 5">
    <name type="scientific">Cystobacter fuscus</name>
    <dbReference type="NCBI Taxonomy" id="43"/>
    <lineage>
        <taxon>Bacteria</taxon>
        <taxon>Pseudomonadati</taxon>
        <taxon>Myxococcota</taxon>
        <taxon>Myxococcia</taxon>
        <taxon>Myxococcales</taxon>
        <taxon>Cystobacterineae</taxon>
        <taxon>Archangiaceae</taxon>
        <taxon>Cystobacter</taxon>
    </lineage>
</organism>
<feature type="region of interest" description="Disordered" evidence="1">
    <location>
        <begin position="537"/>
        <end position="556"/>
    </location>
</feature>
<dbReference type="Gene3D" id="3.10.620.30">
    <property type="match status" value="1"/>
</dbReference>
<dbReference type="AlphaFoldDB" id="A0A250J3T4"/>
<proteinExistence type="predicted"/>
<keyword evidence="2" id="KW-1133">Transmembrane helix</keyword>
<evidence type="ECO:0000256" key="2">
    <source>
        <dbReference type="SAM" id="Phobius"/>
    </source>
</evidence>
<keyword evidence="2" id="KW-0472">Membrane</keyword>
<dbReference type="Pfam" id="PF11992">
    <property type="entry name" value="TgpA_N"/>
    <property type="match status" value="1"/>
</dbReference>
<feature type="compositionally biased region" description="Basic and acidic residues" evidence="1">
    <location>
        <begin position="541"/>
        <end position="551"/>
    </location>
</feature>
<feature type="transmembrane region" description="Helical" evidence="2">
    <location>
        <begin position="127"/>
        <end position="152"/>
    </location>
</feature>